<proteinExistence type="predicted"/>
<protein>
    <submittedName>
        <fullName evidence="2">Bifunctional biotin--[acetyl-CoA-carboxylase] synthetase/biotin operon repressor</fullName>
    </submittedName>
</protein>
<accession>A0A9D6QMZ0</accession>
<feature type="domain" description="Biotin protein ligase C-terminal" evidence="1">
    <location>
        <begin position="1"/>
        <end position="31"/>
    </location>
</feature>
<gene>
    <name evidence="2" type="ORF">HY076_08250</name>
</gene>
<dbReference type="Proteomes" id="UP000807850">
    <property type="component" value="Unassembled WGS sequence"/>
</dbReference>
<evidence type="ECO:0000259" key="1">
    <source>
        <dbReference type="Pfam" id="PF02237"/>
    </source>
</evidence>
<organism evidence="2 3">
    <name type="scientific">Eiseniibacteriota bacterium</name>
    <dbReference type="NCBI Taxonomy" id="2212470"/>
    <lineage>
        <taxon>Bacteria</taxon>
        <taxon>Candidatus Eiseniibacteriota</taxon>
    </lineage>
</organism>
<dbReference type="InterPro" id="IPR008988">
    <property type="entry name" value="Transcriptional_repressor_C"/>
</dbReference>
<feature type="non-terminal residue" evidence="2">
    <location>
        <position position="1"/>
    </location>
</feature>
<dbReference type="Pfam" id="PF02237">
    <property type="entry name" value="BPL_C"/>
    <property type="match status" value="1"/>
</dbReference>
<name>A0A9D6QMZ0_UNCEI</name>
<dbReference type="SUPFAM" id="SSF50037">
    <property type="entry name" value="C-terminal domain of transcriptional repressors"/>
    <property type="match status" value="1"/>
</dbReference>
<reference evidence="2" key="1">
    <citation type="submission" date="2020-07" db="EMBL/GenBank/DDBJ databases">
        <title>Huge and variable diversity of episymbiotic CPR bacteria and DPANN archaea in groundwater ecosystems.</title>
        <authorList>
            <person name="He C.Y."/>
            <person name="Keren R."/>
            <person name="Whittaker M."/>
            <person name="Farag I.F."/>
            <person name="Doudna J."/>
            <person name="Cate J.H.D."/>
            <person name="Banfield J.F."/>
        </authorList>
    </citation>
    <scope>NUCLEOTIDE SEQUENCE</scope>
    <source>
        <strain evidence="2">NC_groundwater_928_Pr1_S-0.2um_72_17</strain>
    </source>
</reference>
<evidence type="ECO:0000313" key="2">
    <source>
        <dbReference type="EMBL" id="MBI3540248.1"/>
    </source>
</evidence>
<evidence type="ECO:0000313" key="3">
    <source>
        <dbReference type="Proteomes" id="UP000807850"/>
    </source>
</evidence>
<comment type="caution">
    <text evidence="2">The sequence shown here is derived from an EMBL/GenBank/DDBJ whole genome shotgun (WGS) entry which is preliminary data.</text>
</comment>
<dbReference type="EMBL" id="JACQAY010000272">
    <property type="protein sequence ID" value="MBI3540248.1"/>
    <property type="molecule type" value="Genomic_DNA"/>
</dbReference>
<sequence length="35" mass="3532">TGVAHDLDRDGALILRLADGSDVTALAGDVEPAAR</sequence>
<dbReference type="AlphaFoldDB" id="A0A9D6QMZ0"/>
<dbReference type="InterPro" id="IPR003142">
    <property type="entry name" value="BPL_C"/>
</dbReference>
<dbReference type="Gene3D" id="2.30.30.100">
    <property type="match status" value="1"/>
</dbReference>